<dbReference type="Pfam" id="PF23562">
    <property type="entry name" value="AMP-binding_C_3"/>
    <property type="match status" value="1"/>
</dbReference>
<dbReference type="Gene3D" id="3.40.50.720">
    <property type="entry name" value="NAD(P)-binding Rossmann-like Domain"/>
    <property type="match status" value="2"/>
</dbReference>
<dbReference type="STRING" id="576137.A0A1L7XX79"/>
<dbReference type="InterPro" id="IPR051414">
    <property type="entry name" value="Adenylate-forming_Reductase"/>
</dbReference>
<dbReference type="InterPro" id="IPR036291">
    <property type="entry name" value="NAD(P)-bd_dom_sf"/>
</dbReference>
<dbReference type="SUPFAM" id="SSF51735">
    <property type="entry name" value="NAD(P)-binding Rossmann-fold domains"/>
    <property type="match status" value="1"/>
</dbReference>
<dbReference type="PANTHER" id="PTHR43439:SF2">
    <property type="entry name" value="ENZYME, PUTATIVE (JCVI)-RELATED"/>
    <property type="match status" value="1"/>
</dbReference>
<dbReference type="PANTHER" id="PTHR43439">
    <property type="entry name" value="PHENYLACETATE-COENZYME A LIGASE"/>
    <property type="match status" value="1"/>
</dbReference>
<keyword evidence="6" id="KW-1185">Reference proteome</keyword>
<gene>
    <name evidence="5" type="ORF">PAC_19536</name>
</gene>
<dbReference type="AlphaFoldDB" id="A0A1L7XX79"/>
<dbReference type="Proteomes" id="UP000184330">
    <property type="component" value="Unassembled WGS sequence"/>
</dbReference>
<evidence type="ECO:0000256" key="2">
    <source>
        <dbReference type="ARBA" id="ARBA00022553"/>
    </source>
</evidence>
<dbReference type="Pfam" id="PF00501">
    <property type="entry name" value="AMP-binding"/>
    <property type="match status" value="1"/>
</dbReference>
<name>A0A1L7XX79_9HELO</name>
<feature type="domain" description="Thioester reductase (TE)" evidence="4">
    <location>
        <begin position="686"/>
        <end position="752"/>
    </location>
</feature>
<dbReference type="InterPro" id="IPR013120">
    <property type="entry name" value="FAR_NAD-bd"/>
</dbReference>
<dbReference type="Gene3D" id="3.40.50.12780">
    <property type="entry name" value="N-terminal domain of ligase-like"/>
    <property type="match status" value="1"/>
</dbReference>
<feature type="domain" description="Thioester reductase (TE)" evidence="4">
    <location>
        <begin position="808"/>
        <end position="891"/>
    </location>
</feature>
<organism evidence="5 6">
    <name type="scientific">Phialocephala subalpina</name>
    <dbReference type="NCBI Taxonomy" id="576137"/>
    <lineage>
        <taxon>Eukaryota</taxon>
        <taxon>Fungi</taxon>
        <taxon>Dikarya</taxon>
        <taxon>Ascomycota</taxon>
        <taxon>Pezizomycotina</taxon>
        <taxon>Leotiomycetes</taxon>
        <taxon>Helotiales</taxon>
        <taxon>Mollisiaceae</taxon>
        <taxon>Phialocephala</taxon>
        <taxon>Phialocephala fortinii species complex</taxon>
    </lineage>
</organism>
<keyword evidence="2" id="KW-0597">Phosphoprotein</keyword>
<evidence type="ECO:0000313" key="5">
    <source>
        <dbReference type="EMBL" id="CZR69636.1"/>
    </source>
</evidence>
<dbReference type="InterPro" id="IPR042099">
    <property type="entry name" value="ANL_N_sf"/>
</dbReference>
<dbReference type="EMBL" id="FJOG01000076">
    <property type="protein sequence ID" value="CZR69636.1"/>
    <property type="molecule type" value="Genomic_DNA"/>
</dbReference>
<feature type="domain" description="AMP-dependent synthetase/ligase" evidence="3">
    <location>
        <begin position="66"/>
        <end position="373"/>
    </location>
</feature>
<evidence type="ECO:0000313" key="6">
    <source>
        <dbReference type="Proteomes" id="UP000184330"/>
    </source>
</evidence>
<protein>
    <submittedName>
        <fullName evidence="5">Related to nonribosomal peptide synthetase MxcG</fullName>
    </submittedName>
</protein>
<evidence type="ECO:0000259" key="4">
    <source>
        <dbReference type="Pfam" id="PF07993"/>
    </source>
</evidence>
<accession>A0A1L7XX79</accession>
<evidence type="ECO:0000256" key="1">
    <source>
        <dbReference type="ARBA" id="ARBA00022450"/>
    </source>
</evidence>
<dbReference type="InterPro" id="IPR000873">
    <property type="entry name" value="AMP-dep_synth/lig_dom"/>
</dbReference>
<evidence type="ECO:0000259" key="3">
    <source>
        <dbReference type="Pfam" id="PF00501"/>
    </source>
</evidence>
<reference evidence="5 6" key="1">
    <citation type="submission" date="2016-03" db="EMBL/GenBank/DDBJ databases">
        <authorList>
            <person name="Ploux O."/>
        </authorList>
    </citation>
    <scope>NUCLEOTIDE SEQUENCE [LARGE SCALE GENOMIC DNA]</scope>
    <source>
        <strain evidence="5 6">UAMH 11012</strain>
    </source>
</reference>
<keyword evidence="1" id="KW-0596">Phosphopantetheine</keyword>
<sequence length="1021" mass="112770">MSGNSTSDQHSLNYFTCTLGQAAQLAPTKFRTVDELIDKQAVDHGENLACGFPAPRDGDQEWGCELLTFEDLRNCSVAAASELTQTIRSRDTDGSTKCVALLCASSLDFLLTWLGLMRAGIAVLLLAPQCQPEAISHLCQSCDAVFLVYDEAYRELASSAALHSGHLTITPIPWQAEGLATRAFVEKSKTFLSTFKADEADIAYIHHTSGTSSGLPKPISQTHRGGVGVLPSLDGADAATFTTTPLYHGGVADCFRAWTSNALIWLFPANKCPITNKTVLSCLEASSKHASKIMSVPPVKYFSSVPYVLQMLAEDASGVKMLQEMDIVGVGGAALPTKLGDDLVSKGVNLASRFGSAECGLLLSSHRNYESDKDWQYLRLPPTSKELIRFERQSDQSGGLGLHELVVLPEWPHIAKRNRSDGSFATSDLFEPHPTSPNVWRYHSRSDSQITLLTGKKFDPAPIGEEIIPGALIFPKTTASKRQPFLEDEIWGVVTEVNSKGQSHTRLSRNMLLILGPGLPALERSSKGTLLRAAAEMRFSGEIEQVYARLGQEVDRKGISSDQDIKSLVREIVNAVLEEPMLDDHADFYKSGVDSANCTQIRSLLQIRLLPELEPLPWNVVYDCGSIERFAFPHACIWGNRKESHNDEEQMFDLVQQYFLSERFKIVENGDLLEEVDRNSRLVVLLTGTTGALGAHILDTIRHDASVSDIICLVRAPDEKSAKSRVSESLTKRRKNPLSRTDDKIRCIPAHLGSRMSFMPHGMSTSRFHSDPSMTTSPASTTYSTCVLGKNHPLAILETVSSSPADADSLGYSQSKWVAEAICSVASKQEDMAGRIKVLRIGQLTGDADNGVWNMSEAWPMMLSTVELVGCLPRRQDKLSWLPLDVAAQAVVDILLSDTFRENLGESCPVFHVVNNLTETSWMDLLSWIQEIGPRKFDIVNPDVWLEKLEKVEDHPAKNLLWLWKRGSRHGQSEKEEEEEVRFEVGNAVGSSKAMRSVTPVDKTLVKKIWCWLEAEMRKES</sequence>
<dbReference type="Pfam" id="PF07993">
    <property type="entry name" value="NAD_binding_4"/>
    <property type="match status" value="2"/>
</dbReference>
<dbReference type="SUPFAM" id="SSF56801">
    <property type="entry name" value="Acetyl-CoA synthetase-like"/>
    <property type="match status" value="1"/>
</dbReference>
<dbReference type="OrthoDB" id="429813at2759"/>
<proteinExistence type="predicted"/>